<dbReference type="Gramene" id="ORUFI05G05760.1">
    <property type="protein sequence ID" value="ORUFI05G05760.1"/>
    <property type="gene ID" value="ORUFI05G05760"/>
</dbReference>
<accession>A0A0E0PIB6</accession>
<proteinExistence type="predicted"/>
<feature type="compositionally biased region" description="Basic and acidic residues" evidence="1">
    <location>
        <begin position="94"/>
        <end position="104"/>
    </location>
</feature>
<reference evidence="3" key="1">
    <citation type="submission" date="2013-06" db="EMBL/GenBank/DDBJ databases">
        <authorList>
            <person name="Zhao Q."/>
        </authorList>
    </citation>
    <scope>NUCLEOTIDE SEQUENCE</scope>
    <source>
        <strain evidence="3">cv. W1943</strain>
    </source>
</reference>
<dbReference type="EnsemblPlants" id="ORUFI05G05760.1">
    <property type="protein sequence ID" value="ORUFI05G05760.1"/>
    <property type="gene ID" value="ORUFI05G05760"/>
</dbReference>
<evidence type="ECO:0000256" key="1">
    <source>
        <dbReference type="SAM" id="MobiDB-lite"/>
    </source>
</evidence>
<name>A0A0E0PIB6_ORYRU</name>
<dbReference type="HOGENOM" id="CLU_2254584_0_0_1"/>
<evidence type="ECO:0000313" key="3">
    <source>
        <dbReference type="Proteomes" id="UP000008022"/>
    </source>
</evidence>
<evidence type="ECO:0000313" key="2">
    <source>
        <dbReference type="EnsemblPlants" id="ORUFI05G05760.1"/>
    </source>
</evidence>
<keyword evidence="3" id="KW-1185">Reference proteome</keyword>
<dbReference type="AlphaFoldDB" id="A0A0E0PIB6"/>
<sequence>MKLPSSQCMRSFGWVHDQFFSHTGPTTKITFPIHLFLPCRRSSNLLTAPLQILLPAAQIDRSGAASSPPPDENRLIRRCFLSSSRRYAGGTEPTRSRGGRDQDG</sequence>
<dbReference type="Proteomes" id="UP000008022">
    <property type="component" value="Unassembled WGS sequence"/>
</dbReference>
<feature type="region of interest" description="Disordered" evidence="1">
    <location>
        <begin position="84"/>
        <end position="104"/>
    </location>
</feature>
<reference evidence="2" key="2">
    <citation type="submission" date="2015-06" db="UniProtKB">
        <authorList>
            <consortium name="EnsemblPlants"/>
        </authorList>
    </citation>
    <scope>IDENTIFICATION</scope>
</reference>
<organism evidence="2 3">
    <name type="scientific">Oryza rufipogon</name>
    <name type="common">Brownbeard rice</name>
    <name type="synonym">Asian wild rice</name>
    <dbReference type="NCBI Taxonomy" id="4529"/>
    <lineage>
        <taxon>Eukaryota</taxon>
        <taxon>Viridiplantae</taxon>
        <taxon>Streptophyta</taxon>
        <taxon>Embryophyta</taxon>
        <taxon>Tracheophyta</taxon>
        <taxon>Spermatophyta</taxon>
        <taxon>Magnoliopsida</taxon>
        <taxon>Liliopsida</taxon>
        <taxon>Poales</taxon>
        <taxon>Poaceae</taxon>
        <taxon>BOP clade</taxon>
        <taxon>Oryzoideae</taxon>
        <taxon>Oryzeae</taxon>
        <taxon>Oryzinae</taxon>
        <taxon>Oryza</taxon>
    </lineage>
</organism>
<protein>
    <submittedName>
        <fullName evidence="2">Uncharacterized protein</fullName>
    </submittedName>
</protein>